<dbReference type="PRINTS" id="PR00843">
    <property type="entry name" value="GLHYDRLASE30"/>
</dbReference>
<evidence type="ECO:0000256" key="4">
    <source>
        <dbReference type="RuleBase" id="RU361188"/>
    </source>
</evidence>
<dbReference type="Pfam" id="PF02055">
    <property type="entry name" value="Glyco_hydro_30"/>
    <property type="match status" value="1"/>
</dbReference>
<dbReference type="Gene3D" id="3.20.20.80">
    <property type="entry name" value="Glycosidases"/>
    <property type="match status" value="1"/>
</dbReference>
<evidence type="ECO:0000313" key="8">
    <source>
        <dbReference type="Proteomes" id="UP000238701"/>
    </source>
</evidence>
<comment type="similarity">
    <text evidence="1 4">Belongs to the glycosyl hydrolase 30 family.</text>
</comment>
<dbReference type="PANTHER" id="PTHR11069">
    <property type="entry name" value="GLUCOSYLCERAMIDASE"/>
    <property type="match status" value="1"/>
</dbReference>
<organism evidence="7 8">
    <name type="scientific">Candidatus Sulfotelmatobacter kueseliae</name>
    <dbReference type="NCBI Taxonomy" id="2042962"/>
    <lineage>
        <taxon>Bacteria</taxon>
        <taxon>Pseudomonadati</taxon>
        <taxon>Acidobacteriota</taxon>
        <taxon>Terriglobia</taxon>
        <taxon>Terriglobales</taxon>
        <taxon>Candidatus Korobacteraceae</taxon>
        <taxon>Candidatus Sulfotelmatobacter</taxon>
    </lineage>
</organism>
<evidence type="ECO:0000256" key="1">
    <source>
        <dbReference type="ARBA" id="ARBA00005382"/>
    </source>
</evidence>
<dbReference type="Pfam" id="PF17189">
    <property type="entry name" value="Glyco_hydro_30C"/>
    <property type="match status" value="1"/>
</dbReference>
<dbReference type="EC" id="3.2.1.45" evidence="7"/>
<evidence type="ECO:0000259" key="6">
    <source>
        <dbReference type="Pfam" id="PF17189"/>
    </source>
</evidence>
<keyword evidence="3 4" id="KW-0378">Hydrolase</keyword>
<accession>A0A2U3LAG6</accession>
<protein>
    <submittedName>
        <fullName evidence="7">Putative Glucosylceramidase</fullName>
        <ecNumber evidence="7">3.2.1.45</ecNumber>
    </submittedName>
</protein>
<dbReference type="SUPFAM" id="SSF51445">
    <property type="entry name" value="(Trans)glycosidases"/>
    <property type="match status" value="1"/>
</dbReference>
<dbReference type="GO" id="GO:0016020">
    <property type="term" value="C:membrane"/>
    <property type="evidence" value="ECO:0007669"/>
    <property type="project" value="GOC"/>
</dbReference>
<dbReference type="InterPro" id="IPR017853">
    <property type="entry name" value="GH"/>
</dbReference>
<name>A0A2U3LAG6_9BACT</name>
<keyword evidence="4 7" id="KW-0326">Glycosidase</keyword>
<dbReference type="AlphaFoldDB" id="A0A2U3LAG6"/>
<dbReference type="InterPro" id="IPR033452">
    <property type="entry name" value="GH30_C"/>
</dbReference>
<reference evidence="8" key="1">
    <citation type="submission" date="2018-02" db="EMBL/GenBank/DDBJ databases">
        <authorList>
            <person name="Hausmann B."/>
        </authorList>
    </citation>
    <scope>NUCLEOTIDE SEQUENCE [LARGE SCALE GENOMIC DNA]</scope>
    <source>
        <strain evidence="8">Peat soil MAG SbA1</strain>
    </source>
</reference>
<dbReference type="InterPro" id="IPR001139">
    <property type="entry name" value="Glyco_hydro_30"/>
</dbReference>
<dbReference type="EMBL" id="OMOD01000188">
    <property type="protein sequence ID" value="SPF48891.1"/>
    <property type="molecule type" value="Genomic_DNA"/>
</dbReference>
<dbReference type="InterPro" id="IPR033453">
    <property type="entry name" value="Glyco_hydro_30_TIM-barrel"/>
</dbReference>
<dbReference type="PANTHER" id="PTHR11069:SF23">
    <property type="entry name" value="LYSOSOMAL ACID GLUCOSYLCERAMIDASE"/>
    <property type="match status" value="1"/>
</dbReference>
<keyword evidence="2" id="KW-0732">Signal</keyword>
<dbReference type="Proteomes" id="UP000238701">
    <property type="component" value="Unassembled WGS sequence"/>
</dbReference>
<evidence type="ECO:0000259" key="5">
    <source>
        <dbReference type="Pfam" id="PF02055"/>
    </source>
</evidence>
<sequence>MQAPANSILDAKGERLRVKNFDTARIDKPCLAVVLVLFLLMSCAATVAQDVRRFVSSKAGDRISPKPALQFAPGRDSATVNFAIDENVRYQKMDGFGASFLEAGLICLNRLPPAKRESVLRALFDPDTGAGFSAMKTVIASTDFMSAGPFYSYDGVPGDVAMNHFSIERDLGPNGLITFIKLARRYGNFVLQAPMDYPPDWMLIDVNKNQDVNPRYYDALAHYYLRYLQEYERYGVFVDYLSLFNEPDIYTKIPYDEIDALLKDHVGPLFKKEGIRTRIMLSEAPNREDAARNYPLVLDDPAARQYVSVVPYHGYDNQDWDKILNLHRQYPDLPLWMTEVCYAYDSGTPKSMSLPRFDFEDGDYWGNQIFNDLEVHTSAWIYWNMILDEKGGPWSVSKIHGNPDPNVQHSVVIIDRHSKKVTYTGLYYYLAHFSKFVRPGDIRVKTTGSLDGVRVMAFQAPDGSIVAELMNSKKEDVEVGVKFHDRVLRMKLPAISITTALWSSKPAKAEAAGDVGADAFVRPAEHGEAYPHGTLMARR</sequence>
<dbReference type="GO" id="GO:0006680">
    <property type="term" value="P:glucosylceramide catabolic process"/>
    <property type="evidence" value="ECO:0007669"/>
    <property type="project" value="TreeGrafter"/>
</dbReference>
<evidence type="ECO:0000313" key="7">
    <source>
        <dbReference type="EMBL" id="SPF48891.1"/>
    </source>
</evidence>
<gene>
    <name evidence="7" type="ORF">SBA1_90027</name>
</gene>
<proteinExistence type="inferred from homology"/>
<evidence type="ECO:0000256" key="3">
    <source>
        <dbReference type="ARBA" id="ARBA00022801"/>
    </source>
</evidence>
<evidence type="ECO:0000256" key="2">
    <source>
        <dbReference type="ARBA" id="ARBA00022729"/>
    </source>
</evidence>
<feature type="domain" description="Glycosyl hydrolase family 30 beta sandwich" evidence="6">
    <location>
        <begin position="443"/>
        <end position="499"/>
    </location>
</feature>
<feature type="domain" description="Glycosyl hydrolase family 30 TIM-barrel" evidence="5">
    <location>
        <begin position="94"/>
        <end position="437"/>
    </location>
</feature>
<dbReference type="GO" id="GO:0004348">
    <property type="term" value="F:glucosylceramidase activity"/>
    <property type="evidence" value="ECO:0007669"/>
    <property type="project" value="UniProtKB-EC"/>
</dbReference>